<dbReference type="PaxDb" id="35128-Thaps9145"/>
<gene>
    <name evidence="2" type="ORF">THAPSDRAFT_9145</name>
</gene>
<feature type="region of interest" description="Disordered" evidence="1">
    <location>
        <begin position="1"/>
        <end position="21"/>
    </location>
</feature>
<evidence type="ECO:0000256" key="1">
    <source>
        <dbReference type="SAM" id="MobiDB-lite"/>
    </source>
</evidence>
<accession>B8CAH8</accession>
<dbReference type="KEGG" id="tps:THAPSDRAFT_9145"/>
<organism evidence="2 3">
    <name type="scientific">Thalassiosira pseudonana</name>
    <name type="common">Marine diatom</name>
    <name type="synonym">Cyclotella nana</name>
    <dbReference type="NCBI Taxonomy" id="35128"/>
    <lineage>
        <taxon>Eukaryota</taxon>
        <taxon>Sar</taxon>
        <taxon>Stramenopiles</taxon>
        <taxon>Ochrophyta</taxon>
        <taxon>Bacillariophyta</taxon>
        <taxon>Coscinodiscophyceae</taxon>
        <taxon>Thalassiosirophycidae</taxon>
        <taxon>Thalassiosirales</taxon>
        <taxon>Thalassiosiraceae</taxon>
        <taxon>Thalassiosira</taxon>
    </lineage>
</organism>
<evidence type="ECO:0000313" key="3">
    <source>
        <dbReference type="Proteomes" id="UP000001449"/>
    </source>
</evidence>
<dbReference type="RefSeq" id="XP_002293221.1">
    <property type="nucleotide sequence ID" value="XM_002293185.1"/>
</dbReference>
<dbReference type="EMBL" id="CM000647">
    <property type="protein sequence ID" value="EED89682.1"/>
    <property type="molecule type" value="Genomic_DNA"/>
</dbReference>
<protein>
    <submittedName>
        <fullName evidence="2">Uncharacterized protein</fullName>
    </submittedName>
</protein>
<evidence type="ECO:0000313" key="2">
    <source>
        <dbReference type="EMBL" id="EED89682.1"/>
    </source>
</evidence>
<dbReference type="AlphaFoldDB" id="B8CAH8"/>
<dbReference type="GeneID" id="7446083"/>
<name>B8CAH8_THAPS</name>
<feature type="compositionally biased region" description="Low complexity" evidence="1">
    <location>
        <begin position="42"/>
        <end position="62"/>
    </location>
</feature>
<feature type="region of interest" description="Disordered" evidence="1">
    <location>
        <begin position="305"/>
        <end position="325"/>
    </location>
</feature>
<dbReference type="Proteomes" id="UP000001449">
    <property type="component" value="Chromosome 12"/>
</dbReference>
<dbReference type="HOGENOM" id="CLU_616111_0_0_1"/>
<reference evidence="2 3" key="2">
    <citation type="journal article" date="2008" name="Nature">
        <title>The Phaeodactylum genome reveals the evolutionary history of diatom genomes.</title>
        <authorList>
            <person name="Bowler C."/>
            <person name="Allen A.E."/>
            <person name="Badger J.H."/>
            <person name="Grimwood J."/>
            <person name="Jabbari K."/>
            <person name="Kuo A."/>
            <person name="Maheswari U."/>
            <person name="Martens C."/>
            <person name="Maumus F."/>
            <person name="Otillar R.P."/>
            <person name="Rayko E."/>
            <person name="Salamov A."/>
            <person name="Vandepoele K."/>
            <person name="Beszteri B."/>
            <person name="Gruber A."/>
            <person name="Heijde M."/>
            <person name="Katinka M."/>
            <person name="Mock T."/>
            <person name="Valentin K."/>
            <person name="Verret F."/>
            <person name="Berges J.A."/>
            <person name="Brownlee C."/>
            <person name="Cadoret J.P."/>
            <person name="Chiovitti A."/>
            <person name="Choi C.J."/>
            <person name="Coesel S."/>
            <person name="De Martino A."/>
            <person name="Detter J.C."/>
            <person name="Durkin C."/>
            <person name="Falciatore A."/>
            <person name="Fournet J."/>
            <person name="Haruta M."/>
            <person name="Huysman M.J."/>
            <person name="Jenkins B.D."/>
            <person name="Jiroutova K."/>
            <person name="Jorgensen R.E."/>
            <person name="Joubert Y."/>
            <person name="Kaplan A."/>
            <person name="Kroger N."/>
            <person name="Kroth P.G."/>
            <person name="La Roche J."/>
            <person name="Lindquist E."/>
            <person name="Lommer M."/>
            <person name="Martin-Jezequel V."/>
            <person name="Lopez P.J."/>
            <person name="Lucas S."/>
            <person name="Mangogna M."/>
            <person name="McGinnis K."/>
            <person name="Medlin L.K."/>
            <person name="Montsant A."/>
            <person name="Oudot-Le Secq M.P."/>
            <person name="Napoli C."/>
            <person name="Obornik M."/>
            <person name="Parker M.S."/>
            <person name="Petit J.L."/>
            <person name="Porcel B.M."/>
            <person name="Poulsen N."/>
            <person name="Robison M."/>
            <person name="Rychlewski L."/>
            <person name="Rynearson T.A."/>
            <person name="Schmutz J."/>
            <person name="Shapiro H."/>
            <person name="Siaut M."/>
            <person name="Stanley M."/>
            <person name="Sussman M.R."/>
            <person name="Taylor A.R."/>
            <person name="Vardi A."/>
            <person name="von Dassow P."/>
            <person name="Vyverman W."/>
            <person name="Willis A."/>
            <person name="Wyrwicz L.S."/>
            <person name="Rokhsar D.S."/>
            <person name="Weissenbach J."/>
            <person name="Armbrust E.V."/>
            <person name="Green B.R."/>
            <person name="Van de Peer Y."/>
            <person name="Grigoriev I.V."/>
        </authorList>
    </citation>
    <scope>NUCLEOTIDE SEQUENCE [LARGE SCALE GENOMIC DNA]</scope>
    <source>
        <strain evidence="2 3">CCMP1335</strain>
    </source>
</reference>
<dbReference type="InParanoid" id="B8CAH8"/>
<proteinExistence type="predicted"/>
<feature type="region of interest" description="Disordered" evidence="1">
    <location>
        <begin position="33"/>
        <end position="68"/>
    </location>
</feature>
<keyword evidence="3" id="KW-1185">Reference proteome</keyword>
<reference evidence="2 3" key="1">
    <citation type="journal article" date="2004" name="Science">
        <title>The genome of the diatom Thalassiosira pseudonana: ecology, evolution, and metabolism.</title>
        <authorList>
            <person name="Armbrust E.V."/>
            <person name="Berges J.A."/>
            <person name="Bowler C."/>
            <person name="Green B.R."/>
            <person name="Martinez D."/>
            <person name="Putnam N.H."/>
            <person name="Zhou S."/>
            <person name="Allen A.E."/>
            <person name="Apt K.E."/>
            <person name="Bechner M."/>
            <person name="Brzezinski M.A."/>
            <person name="Chaal B.K."/>
            <person name="Chiovitti A."/>
            <person name="Davis A.K."/>
            <person name="Demarest M.S."/>
            <person name="Detter J.C."/>
            <person name="Glavina T."/>
            <person name="Goodstein D."/>
            <person name="Hadi M.Z."/>
            <person name="Hellsten U."/>
            <person name="Hildebrand M."/>
            <person name="Jenkins B.D."/>
            <person name="Jurka J."/>
            <person name="Kapitonov V.V."/>
            <person name="Kroger N."/>
            <person name="Lau W.W."/>
            <person name="Lane T.W."/>
            <person name="Larimer F.W."/>
            <person name="Lippmeier J.C."/>
            <person name="Lucas S."/>
            <person name="Medina M."/>
            <person name="Montsant A."/>
            <person name="Obornik M."/>
            <person name="Parker M.S."/>
            <person name="Palenik B."/>
            <person name="Pazour G.J."/>
            <person name="Richardson P.M."/>
            <person name="Rynearson T.A."/>
            <person name="Saito M.A."/>
            <person name="Schwartz D.C."/>
            <person name="Thamatrakoln K."/>
            <person name="Valentin K."/>
            <person name="Vardi A."/>
            <person name="Wilkerson F.P."/>
            <person name="Rokhsar D.S."/>
        </authorList>
    </citation>
    <scope>NUCLEOTIDE SEQUENCE [LARGE SCALE GENOMIC DNA]</scope>
    <source>
        <strain evidence="2 3">CCMP1335</strain>
    </source>
</reference>
<sequence>MGLRPSVKNEPSSSQHNVNHHQHNINQQHTNDNSILMNQNDSNNTSRNSSSSASSSSTSSASIPPPQREAWTARGKLLLQFHDVISRAINSPEMIEKCGRIAEEMEHEENNTANVNDSRSSTQSTSTSAAAVLATKQTTSLATDYAAEASLIISNKSRRDAEVRNKSIAVGFFAFITMRSGRGLSAWMKNRVTFSNQSAGVRGYRFDGTLNGTTAMHPPTAALPKQPSTLRKTFSLILDTTLSLSLTFLSGTFLFMPRPSSYIEDMSKLPLVEGKSLYAEMVCPPLVREYKRVLGEYGGRWPVRDGNTAVNASSSSDGDKEKNQLTQEDVSLNIIRTFVENCSKRSKYERALLEERHALSNSNSGSSLQGGLNLMRRFSRVINDDIASSNAVAASGGGGGKSKGGGMEAKLGAVFVPSPGVPVEITLDLDRDVWMIDEDFDEDGD</sequence>